<evidence type="ECO:0000313" key="2">
    <source>
        <dbReference type="Proteomes" id="UP000245216"/>
    </source>
</evidence>
<dbReference type="RefSeq" id="WP_109089887.1">
    <property type="nucleotide sequence ID" value="NZ_QEXO01000005.1"/>
</dbReference>
<organism evidence="1 2">
    <name type="scientific">Alcaligenes faecalis</name>
    <dbReference type="NCBI Taxonomy" id="511"/>
    <lineage>
        <taxon>Bacteria</taxon>
        <taxon>Pseudomonadati</taxon>
        <taxon>Pseudomonadota</taxon>
        <taxon>Betaproteobacteria</taxon>
        <taxon>Burkholderiales</taxon>
        <taxon>Alcaligenaceae</taxon>
        <taxon>Alcaligenes</taxon>
    </lineage>
</organism>
<proteinExistence type="predicted"/>
<gene>
    <name evidence="1" type="ORF">DF183_18820</name>
</gene>
<sequence>MPYTITLSRIYDAIHEPAGKTARVLTDRLWPRGLSKDELSDIQWLHDASPATELRKAFHNGDISPEQFQHRYQEQLKHDPDALFPLMKLARKGALQLLTATHDPQTSYLTVLKQAVIQALVAEDRLHDGNEPSSPVCYAHLMKEEKK</sequence>
<protein>
    <recommendedName>
        <fullName evidence="3">DUF488 family protein</fullName>
    </recommendedName>
</protein>
<dbReference type="AlphaFoldDB" id="A0A2U2BFP9"/>
<dbReference type="InterPro" id="IPR052552">
    <property type="entry name" value="YeaO-like"/>
</dbReference>
<name>A0A2U2BFP9_ALCFA</name>
<accession>A0A2U2BFP9</accession>
<evidence type="ECO:0008006" key="3">
    <source>
        <dbReference type="Google" id="ProtNLM"/>
    </source>
</evidence>
<evidence type="ECO:0000313" key="1">
    <source>
        <dbReference type="EMBL" id="PWE12816.1"/>
    </source>
</evidence>
<dbReference type="Pfam" id="PF22752">
    <property type="entry name" value="DUF488-N3i"/>
    <property type="match status" value="1"/>
</dbReference>
<reference evidence="1 2" key="2">
    <citation type="submission" date="2018-05" db="EMBL/GenBank/DDBJ databases">
        <authorList>
            <person name="Lanie J.A."/>
            <person name="Ng W.-L."/>
            <person name="Kazmierczak K.M."/>
            <person name="Andrzejewski T.M."/>
            <person name="Davidsen T.M."/>
            <person name="Wayne K.J."/>
            <person name="Tettelin H."/>
            <person name="Glass J.I."/>
            <person name="Rusch D."/>
            <person name="Podicherti R."/>
            <person name="Tsui H.-C.T."/>
            <person name="Winkler M.E."/>
        </authorList>
    </citation>
    <scope>NUCLEOTIDE SEQUENCE [LARGE SCALE GENOMIC DNA]</scope>
    <source>
        <strain evidence="1 2">YBY</strain>
    </source>
</reference>
<dbReference type="Proteomes" id="UP000245216">
    <property type="component" value="Unassembled WGS sequence"/>
</dbReference>
<dbReference type="PANTHER" id="PTHR36849">
    <property type="entry name" value="CYTOPLASMIC PROTEIN-RELATED"/>
    <property type="match status" value="1"/>
</dbReference>
<comment type="caution">
    <text evidence="1">The sequence shown here is derived from an EMBL/GenBank/DDBJ whole genome shotgun (WGS) entry which is preliminary data.</text>
</comment>
<reference evidence="1 2" key="1">
    <citation type="submission" date="2018-05" db="EMBL/GenBank/DDBJ databases">
        <title>Genome Sequence of an Efficient Indole-Degrading Bacterium, Alcaligenes sp.YBY.</title>
        <authorList>
            <person name="Yang B."/>
        </authorList>
    </citation>
    <scope>NUCLEOTIDE SEQUENCE [LARGE SCALE GENOMIC DNA]</scope>
    <source>
        <strain evidence="1 2">YBY</strain>
    </source>
</reference>
<dbReference type="PANTHER" id="PTHR36849:SF1">
    <property type="entry name" value="CYTOPLASMIC PROTEIN"/>
    <property type="match status" value="1"/>
</dbReference>
<dbReference type="EMBL" id="QEXO01000005">
    <property type="protein sequence ID" value="PWE12816.1"/>
    <property type="molecule type" value="Genomic_DNA"/>
</dbReference>